<dbReference type="CDD" id="cd17546">
    <property type="entry name" value="REC_hyHK_CKI1_RcsC-like"/>
    <property type="match status" value="1"/>
</dbReference>
<evidence type="ECO:0000256" key="4">
    <source>
        <dbReference type="ARBA" id="ARBA00022679"/>
    </source>
</evidence>
<dbReference type="SMART" id="SM00388">
    <property type="entry name" value="HisKA"/>
    <property type="match status" value="1"/>
</dbReference>
<evidence type="ECO:0000256" key="2">
    <source>
        <dbReference type="ARBA" id="ARBA00012438"/>
    </source>
</evidence>
<dbReference type="PANTHER" id="PTHR43047:SF72">
    <property type="entry name" value="OSMOSENSING HISTIDINE PROTEIN KINASE SLN1"/>
    <property type="match status" value="1"/>
</dbReference>
<dbReference type="Gene3D" id="3.30.565.10">
    <property type="entry name" value="Histidine kinase-like ATPase, C-terminal domain"/>
    <property type="match status" value="1"/>
</dbReference>
<dbReference type="RefSeq" id="WP_377043192.1">
    <property type="nucleotide sequence ID" value="NZ_JBHLUN010000002.1"/>
</dbReference>
<dbReference type="SMART" id="SM00448">
    <property type="entry name" value="REC"/>
    <property type="match status" value="1"/>
</dbReference>
<dbReference type="PANTHER" id="PTHR43047">
    <property type="entry name" value="TWO-COMPONENT HISTIDINE PROTEIN KINASE"/>
    <property type="match status" value="1"/>
</dbReference>
<dbReference type="PROSITE" id="PS50110">
    <property type="entry name" value="RESPONSE_REGULATORY"/>
    <property type="match status" value="1"/>
</dbReference>
<dbReference type="InterPro" id="IPR005467">
    <property type="entry name" value="His_kinase_dom"/>
</dbReference>
<dbReference type="SUPFAM" id="SSF52172">
    <property type="entry name" value="CheY-like"/>
    <property type="match status" value="1"/>
</dbReference>
<dbReference type="InterPro" id="IPR036890">
    <property type="entry name" value="HATPase_C_sf"/>
</dbReference>
<evidence type="ECO:0000313" key="10">
    <source>
        <dbReference type="Proteomes" id="UP001589865"/>
    </source>
</evidence>
<dbReference type="Gene3D" id="1.10.287.130">
    <property type="match status" value="1"/>
</dbReference>
<comment type="caution">
    <text evidence="9">The sequence shown here is derived from an EMBL/GenBank/DDBJ whole genome shotgun (WGS) entry which is preliminary data.</text>
</comment>
<comment type="catalytic activity">
    <reaction evidence="1">
        <text>ATP + protein L-histidine = ADP + protein N-phospho-L-histidine.</text>
        <dbReference type="EC" id="2.7.13.3"/>
    </reaction>
</comment>
<keyword evidence="4" id="KW-0808">Transferase</keyword>
<evidence type="ECO:0000313" key="9">
    <source>
        <dbReference type="EMBL" id="MFC0407042.1"/>
    </source>
</evidence>
<evidence type="ECO:0000256" key="3">
    <source>
        <dbReference type="ARBA" id="ARBA00022553"/>
    </source>
</evidence>
<feature type="domain" description="Response regulatory" evidence="8">
    <location>
        <begin position="275"/>
        <end position="389"/>
    </location>
</feature>
<dbReference type="InterPro" id="IPR036097">
    <property type="entry name" value="HisK_dim/P_sf"/>
</dbReference>
<dbReference type="EC" id="2.7.13.3" evidence="2"/>
<dbReference type="Pfam" id="PF00512">
    <property type="entry name" value="HisKA"/>
    <property type="match status" value="1"/>
</dbReference>
<dbReference type="InterPro" id="IPR003661">
    <property type="entry name" value="HisK_dim/P_dom"/>
</dbReference>
<evidence type="ECO:0000259" key="7">
    <source>
        <dbReference type="PROSITE" id="PS50109"/>
    </source>
</evidence>
<evidence type="ECO:0000256" key="5">
    <source>
        <dbReference type="ARBA" id="ARBA00022777"/>
    </source>
</evidence>
<dbReference type="Gene3D" id="3.40.50.2300">
    <property type="match status" value="1"/>
</dbReference>
<dbReference type="InterPro" id="IPR011006">
    <property type="entry name" value="CheY-like_superfamily"/>
</dbReference>
<protein>
    <recommendedName>
        <fullName evidence="2">histidine kinase</fullName>
        <ecNumber evidence="2">2.7.13.3</ecNumber>
    </recommendedName>
</protein>
<keyword evidence="10" id="KW-1185">Reference proteome</keyword>
<proteinExistence type="predicted"/>
<organism evidence="9 10">
    <name type="scientific">Roseomonas elaeocarpi</name>
    <dbReference type="NCBI Taxonomy" id="907779"/>
    <lineage>
        <taxon>Bacteria</taxon>
        <taxon>Pseudomonadati</taxon>
        <taxon>Pseudomonadota</taxon>
        <taxon>Alphaproteobacteria</taxon>
        <taxon>Acetobacterales</taxon>
        <taxon>Roseomonadaceae</taxon>
        <taxon>Roseomonas</taxon>
    </lineage>
</organism>
<dbReference type="PRINTS" id="PR00344">
    <property type="entry name" value="BCTRLSENSOR"/>
</dbReference>
<name>A0ABV6JP15_9PROT</name>
<feature type="modified residue" description="4-aspartylphosphate" evidence="6">
    <location>
        <position position="324"/>
    </location>
</feature>
<dbReference type="Pfam" id="PF02518">
    <property type="entry name" value="HATPase_c"/>
    <property type="match status" value="1"/>
</dbReference>
<dbReference type="SUPFAM" id="SSF55874">
    <property type="entry name" value="ATPase domain of HSP90 chaperone/DNA topoisomerase II/histidine kinase"/>
    <property type="match status" value="1"/>
</dbReference>
<dbReference type="Pfam" id="PF00072">
    <property type="entry name" value="Response_reg"/>
    <property type="match status" value="1"/>
</dbReference>
<accession>A0ABV6JP15</accession>
<gene>
    <name evidence="9" type="ORF">ACFFGY_02195</name>
</gene>
<dbReference type="GO" id="GO:0005524">
    <property type="term" value="F:ATP binding"/>
    <property type="evidence" value="ECO:0007669"/>
    <property type="project" value="UniProtKB-KW"/>
</dbReference>
<sequence>MNEIRAHKRTDAALQKARDVAEAANKAKSRYVVGISHELRSPLNAILGYAQLLERDPSIPERRRDGLRTIRRSGEHLAALIEGLLDISKIEAGRIELYRDEIRLPEFLDAIVDMMRFQAEAKGLAFVFDPPERVPPVVHADERRLRQILINLLSNAIKFTPRGSVSFRLRFRSEVAEFEVTDTGIGIPEADLPRIFEPFQRGGNARLPATPGAGLGLTITKALTEIMGGEITAASTPGSGSRFRVRLLLSGKVPAQQTAPERHITGQTRRGRPAEVLVADDDPDHRALVADLLEPLGFTVRQAADAPEALRIAREAAPDLFLLDIAMPGMTGWELARRLREEAGQSAPIVIVSANVPEVGATGEGLHHDDVLAKPVSLPALLDKIGRLLGIAWTFADAPPAPLLGGRLNLAPAQAAELRQLAVIGYVGGIRDRLDALEREDPGARDAVAALRSLIAEYRLDDFLAALSGASEAADDPGTGPGSPHDR</sequence>
<reference evidence="9 10" key="1">
    <citation type="submission" date="2024-09" db="EMBL/GenBank/DDBJ databases">
        <authorList>
            <person name="Sun Q."/>
            <person name="Mori K."/>
        </authorList>
    </citation>
    <scope>NUCLEOTIDE SEQUENCE [LARGE SCALE GENOMIC DNA]</scope>
    <source>
        <strain evidence="9 10">TBRC 5777</strain>
    </source>
</reference>
<dbReference type="PROSITE" id="PS50109">
    <property type="entry name" value="HIS_KIN"/>
    <property type="match status" value="1"/>
</dbReference>
<dbReference type="EMBL" id="JBHLUN010000002">
    <property type="protein sequence ID" value="MFC0407042.1"/>
    <property type="molecule type" value="Genomic_DNA"/>
</dbReference>
<dbReference type="CDD" id="cd16922">
    <property type="entry name" value="HATPase_EvgS-ArcB-TorS-like"/>
    <property type="match status" value="1"/>
</dbReference>
<dbReference type="InterPro" id="IPR003594">
    <property type="entry name" value="HATPase_dom"/>
</dbReference>
<evidence type="ECO:0000256" key="6">
    <source>
        <dbReference type="PROSITE-ProRule" id="PRU00169"/>
    </source>
</evidence>
<keyword evidence="3 6" id="KW-0597">Phosphoprotein</keyword>
<keyword evidence="9" id="KW-0547">Nucleotide-binding</keyword>
<dbReference type="SUPFAM" id="SSF47384">
    <property type="entry name" value="Homodimeric domain of signal transducing histidine kinase"/>
    <property type="match status" value="1"/>
</dbReference>
<dbReference type="Proteomes" id="UP001589865">
    <property type="component" value="Unassembled WGS sequence"/>
</dbReference>
<dbReference type="CDD" id="cd00082">
    <property type="entry name" value="HisKA"/>
    <property type="match status" value="1"/>
</dbReference>
<feature type="domain" description="Histidine kinase" evidence="7">
    <location>
        <begin position="34"/>
        <end position="251"/>
    </location>
</feature>
<dbReference type="InterPro" id="IPR001789">
    <property type="entry name" value="Sig_transdc_resp-reg_receiver"/>
</dbReference>
<keyword evidence="5" id="KW-0418">Kinase</keyword>
<evidence type="ECO:0000259" key="8">
    <source>
        <dbReference type="PROSITE" id="PS50110"/>
    </source>
</evidence>
<evidence type="ECO:0000256" key="1">
    <source>
        <dbReference type="ARBA" id="ARBA00000085"/>
    </source>
</evidence>
<dbReference type="SMART" id="SM00387">
    <property type="entry name" value="HATPase_c"/>
    <property type="match status" value="1"/>
</dbReference>
<dbReference type="InterPro" id="IPR004358">
    <property type="entry name" value="Sig_transdc_His_kin-like_C"/>
</dbReference>
<keyword evidence="9" id="KW-0067">ATP-binding</keyword>